<dbReference type="Proteomes" id="UP000296049">
    <property type="component" value="Unassembled WGS sequence"/>
</dbReference>
<evidence type="ECO:0000313" key="3">
    <source>
        <dbReference type="Proteomes" id="UP000296049"/>
    </source>
</evidence>
<dbReference type="EMBL" id="KB742710">
    <property type="protein sequence ID" value="EOB05226.1"/>
    <property type="molecule type" value="Genomic_DNA"/>
</dbReference>
<proteinExistence type="predicted"/>
<feature type="region of interest" description="Disordered" evidence="1">
    <location>
        <begin position="201"/>
        <end position="234"/>
    </location>
</feature>
<dbReference type="AlphaFoldDB" id="R0K512"/>
<gene>
    <name evidence="2" type="ORF">Anapl_12288</name>
</gene>
<feature type="compositionally biased region" description="Low complexity" evidence="1">
    <location>
        <begin position="202"/>
        <end position="216"/>
    </location>
</feature>
<name>R0K512_ANAPL</name>
<evidence type="ECO:0000256" key="1">
    <source>
        <dbReference type="SAM" id="MobiDB-lite"/>
    </source>
</evidence>
<feature type="region of interest" description="Disordered" evidence="1">
    <location>
        <begin position="69"/>
        <end position="103"/>
    </location>
</feature>
<accession>R0K512</accession>
<reference evidence="3" key="1">
    <citation type="journal article" date="2013" name="Nat. Genet.">
        <title>The duck genome and transcriptome provide insight into an avian influenza virus reservoir species.</title>
        <authorList>
            <person name="Huang Y."/>
            <person name="Li Y."/>
            <person name="Burt D.W."/>
            <person name="Chen H."/>
            <person name="Zhang Y."/>
            <person name="Qian W."/>
            <person name="Kim H."/>
            <person name="Gan S."/>
            <person name="Zhao Y."/>
            <person name="Li J."/>
            <person name="Yi K."/>
            <person name="Feng H."/>
            <person name="Zhu P."/>
            <person name="Li B."/>
            <person name="Liu Q."/>
            <person name="Fairley S."/>
            <person name="Magor K.E."/>
            <person name="Du Z."/>
            <person name="Hu X."/>
            <person name="Goodman L."/>
            <person name="Tafer H."/>
            <person name="Vignal A."/>
            <person name="Lee T."/>
            <person name="Kim K.W."/>
            <person name="Sheng Z."/>
            <person name="An Y."/>
            <person name="Searle S."/>
            <person name="Herrero J."/>
            <person name="Groenen M.A."/>
            <person name="Crooijmans R.P."/>
            <person name="Faraut T."/>
            <person name="Cai Q."/>
            <person name="Webster R.G."/>
            <person name="Aldridge J.R."/>
            <person name="Warren W.C."/>
            <person name="Bartschat S."/>
            <person name="Kehr S."/>
            <person name="Marz M."/>
            <person name="Stadler P.F."/>
            <person name="Smith J."/>
            <person name="Kraus R.H."/>
            <person name="Zhao Y."/>
            <person name="Ren L."/>
            <person name="Fei J."/>
            <person name="Morisson M."/>
            <person name="Kaiser P."/>
            <person name="Griffin D.K."/>
            <person name="Rao M."/>
            <person name="Pitel F."/>
            <person name="Wang J."/>
            <person name="Li N."/>
        </authorList>
    </citation>
    <scope>NUCLEOTIDE SEQUENCE [LARGE SCALE GENOMIC DNA]</scope>
</reference>
<keyword evidence="3" id="KW-1185">Reference proteome</keyword>
<evidence type="ECO:0000313" key="2">
    <source>
        <dbReference type="EMBL" id="EOB05226.1"/>
    </source>
</evidence>
<protein>
    <submittedName>
        <fullName evidence="2">Uncharacterized protein</fullName>
    </submittedName>
</protein>
<sequence length="413" mass="44181">MCFASEGLALPLFKKRLALPNLQKYNKIILKGHRPLEEQGLMFVEEGATLPDVDSLYLCFLSGSLPHHQPHLAPPKEGRQDPSSFRTESRLEAKPSLQPGAQYYGIEENGDQTRHNVSENPPHHLLLRLLANKQQKNNNQTNPKSFCGAIPTLQTPSPHAHSVHPPLSLITLVATQCAAGFCRGHPCCQSQVRIHPAACCEPGGSARSPSPSSEDGGAAGTPLPPVFGGGRKPISAGESPAFHKGFEELPVVSCWGMELQCNTRRRAVPWQGGKLLRNAEKELSVLSQSMKEGNLCTQIVPIMSDSLSGLNPSCLFLSVGFPEKEVSSGGVGASSSFPPHPPGLAAALGPSSPLLVSFWGFSGTAAMTRSSHCSGLEEEVAFAFGFGSSKAFRGKCPRRRSSVMACSVMRIYG</sequence>
<organism evidence="2 3">
    <name type="scientific">Anas platyrhynchos</name>
    <name type="common">Mallard</name>
    <name type="synonym">Anas boschas</name>
    <dbReference type="NCBI Taxonomy" id="8839"/>
    <lineage>
        <taxon>Eukaryota</taxon>
        <taxon>Metazoa</taxon>
        <taxon>Chordata</taxon>
        <taxon>Craniata</taxon>
        <taxon>Vertebrata</taxon>
        <taxon>Euteleostomi</taxon>
        <taxon>Archelosauria</taxon>
        <taxon>Archosauria</taxon>
        <taxon>Dinosauria</taxon>
        <taxon>Saurischia</taxon>
        <taxon>Theropoda</taxon>
        <taxon>Coelurosauria</taxon>
        <taxon>Aves</taxon>
        <taxon>Neognathae</taxon>
        <taxon>Galloanserae</taxon>
        <taxon>Anseriformes</taxon>
        <taxon>Anatidae</taxon>
        <taxon>Anatinae</taxon>
        <taxon>Anas</taxon>
    </lineage>
</organism>